<dbReference type="Proteomes" id="UP000216207">
    <property type="component" value="Unassembled WGS sequence"/>
</dbReference>
<dbReference type="Gene3D" id="3.90.1200.10">
    <property type="match status" value="1"/>
</dbReference>
<name>A0A268P3G9_SHOCL</name>
<dbReference type="Pfam" id="PF01636">
    <property type="entry name" value="APH"/>
    <property type="match status" value="1"/>
</dbReference>
<dbReference type="PANTHER" id="PTHR21310:SF42">
    <property type="entry name" value="BIFUNCTIONAL AAC_APH"/>
    <property type="match status" value="1"/>
</dbReference>
<evidence type="ECO:0000313" key="2">
    <source>
        <dbReference type="EMBL" id="PAE89810.1"/>
    </source>
</evidence>
<dbReference type="RefSeq" id="WP_095326281.1">
    <property type="nucleotide sequence ID" value="NZ_NPCC01000006.1"/>
</dbReference>
<reference evidence="2 3" key="1">
    <citation type="submission" date="2017-07" db="EMBL/GenBank/DDBJ databases">
        <title>Isolation and whole genome analysis of endospore-forming bacteria from heroin.</title>
        <authorList>
            <person name="Kalinowski J."/>
            <person name="Ahrens B."/>
            <person name="Al-Dilaimi A."/>
            <person name="Winkler A."/>
            <person name="Wibberg D."/>
            <person name="Schleenbecker U."/>
            <person name="Ruckert C."/>
            <person name="Wolfel R."/>
            <person name="Grass G."/>
        </authorList>
    </citation>
    <scope>NUCLEOTIDE SEQUENCE [LARGE SCALE GENOMIC DNA]</scope>
    <source>
        <strain evidence="2 3">7539</strain>
    </source>
</reference>
<evidence type="ECO:0000313" key="3">
    <source>
        <dbReference type="Proteomes" id="UP000216207"/>
    </source>
</evidence>
<keyword evidence="2" id="KW-0808">Transferase</keyword>
<dbReference type="InterPro" id="IPR051678">
    <property type="entry name" value="AGP_Transferase"/>
</dbReference>
<dbReference type="GO" id="GO:0016740">
    <property type="term" value="F:transferase activity"/>
    <property type="evidence" value="ECO:0007669"/>
    <property type="project" value="UniProtKB-KW"/>
</dbReference>
<sequence>MEPTIELARKLIAQQFPEWSNLEIKHVQKSGHDNRTFRLGDTMSIRLPSHEAYAPQVEKEAKWLPMLAPHFDLPIIVPIAKGKPSRLYPYSWSVNRWIEGQTPDRSNTDLQQLAVDLAAFLKKLYSIDSTGGPIAGKHNFFRGGDLAVYKHETETAIAMLGEQIDGDACAHVFKEALSSKWSKPSVWVHGDVAPGNLLVKNRKLAGVIDFGSSGVGDPACDLVMAWTFFDKDSRNVFKEKIGLDADTWNRSKGWALWKALITYNSKVDDVRQNAHSTIKEILQD</sequence>
<dbReference type="InterPro" id="IPR002575">
    <property type="entry name" value="Aminoglycoside_PTrfase"/>
</dbReference>
<accession>A0A268P3G9</accession>
<comment type="caution">
    <text evidence="2">The sequence shown here is derived from an EMBL/GenBank/DDBJ whole genome shotgun (WGS) entry which is preliminary data.</text>
</comment>
<dbReference type="SUPFAM" id="SSF56112">
    <property type="entry name" value="Protein kinase-like (PK-like)"/>
    <property type="match status" value="1"/>
</dbReference>
<dbReference type="Gene3D" id="3.30.200.20">
    <property type="entry name" value="Phosphorylase Kinase, domain 1"/>
    <property type="match status" value="1"/>
</dbReference>
<feature type="domain" description="Aminoglycoside phosphotransferase" evidence="1">
    <location>
        <begin position="30"/>
        <end position="242"/>
    </location>
</feature>
<dbReference type="CDD" id="cd05155">
    <property type="entry name" value="APH_ChoK_like_1"/>
    <property type="match status" value="1"/>
</dbReference>
<dbReference type="AlphaFoldDB" id="A0A268P3G9"/>
<dbReference type="EMBL" id="NPCC01000006">
    <property type="protein sequence ID" value="PAE89810.1"/>
    <property type="molecule type" value="Genomic_DNA"/>
</dbReference>
<proteinExistence type="predicted"/>
<dbReference type="InterPro" id="IPR011009">
    <property type="entry name" value="Kinase-like_dom_sf"/>
</dbReference>
<evidence type="ECO:0000259" key="1">
    <source>
        <dbReference type="Pfam" id="PF01636"/>
    </source>
</evidence>
<dbReference type="PANTHER" id="PTHR21310">
    <property type="entry name" value="AMINOGLYCOSIDE PHOSPHOTRANSFERASE-RELATED-RELATED"/>
    <property type="match status" value="1"/>
</dbReference>
<gene>
    <name evidence="2" type="ORF">CHH72_06015</name>
</gene>
<organism evidence="2 3">
    <name type="scientific">Shouchella clausii</name>
    <name type="common">Alkalihalobacillus clausii</name>
    <dbReference type="NCBI Taxonomy" id="79880"/>
    <lineage>
        <taxon>Bacteria</taxon>
        <taxon>Bacillati</taxon>
        <taxon>Bacillota</taxon>
        <taxon>Bacilli</taxon>
        <taxon>Bacillales</taxon>
        <taxon>Bacillaceae</taxon>
        <taxon>Shouchella</taxon>
    </lineage>
</organism>
<protein>
    <submittedName>
        <fullName evidence="2">Acetyltransferase</fullName>
    </submittedName>
</protein>